<proteinExistence type="predicted"/>
<dbReference type="SMART" id="SM00249">
    <property type="entry name" value="PHD"/>
    <property type="match status" value="1"/>
</dbReference>
<keyword evidence="2 4" id="KW-0863">Zinc-finger</keyword>
<dbReference type="SUPFAM" id="SSF57903">
    <property type="entry name" value="FYVE/PHD zinc finger"/>
    <property type="match status" value="1"/>
</dbReference>
<dbReference type="AlphaFoldDB" id="A0A9Q8LFF7"/>
<dbReference type="OrthoDB" id="5411773at2759"/>
<dbReference type="OMA" id="IGWAFNC"/>
<evidence type="ECO:0000256" key="3">
    <source>
        <dbReference type="ARBA" id="ARBA00022833"/>
    </source>
</evidence>
<evidence type="ECO:0000313" key="7">
    <source>
        <dbReference type="EMBL" id="UJO16436.1"/>
    </source>
</evidence>
<feature type="domain" description="PHD-type" evidence="6">
    <location>
        <begin position="626"/>
        <end position="682"/>
    </location>
</feature>
<dbReference type="InterPro" id="IPR013083">
    <property type="entry name" value="Znf_RING/FYVE/PHD"/>
</dbReference>
<sequence length="683" mass="76062">MPPKRGSRPLAETQPADTKHSISKNNTTPRKPLQSISNNQQRTAPPPAKKRKSNGGIEIHVDEAPLNMFPTPPASQPAVKPRVERTVRGLPRYMLDVTAISLEEGLYSQAIALQSRLLETGLETNAVSRVPPPQHLALESTLTVHPTFNTKTIKSENKAASNDAVRYLRQLSRTTNPEDVDLKNAFHFTKGRAQSERSKRSRTRNSDVASDDEGERPGQIRSKYAEAQSLWNNAEDFWAVVGWAFNCSVKHKARWERWKVWLDQMLDVLQKDLEAHVASKEKQDVDFSETMLGQYLSTIGHGRNNQRKIMRAVMADGSKTSMNMFPEIWRAEPKPPKKQKEEPAAKRQKLDIDNSQYGDYFDSDSDAPGSEEGKIRRSRSATAPLTKSRKSEVGSGDEEDAEDSEDELSEQQSSGHTIEAFGGQESIRLRQRFLTVLTRFASVAPALLVDASELFSIFTEFIRPLSLPVFQQFVLPIKPFLASNLQATFNEMLFQPLLGTNTPSYFITRHVLETTYAPHAAMNTNASDNAKVSLLTESLLRSLWKSGLLVGDLTSLRAAIETGVKARSDKVSFDGRKKKNAKVDHDIKSVLECSAQRMKVLLDLIEPQSTKSAQLLTIGSSQSDFEFDCTVCGAQGRNLNDGAPQVACGVCDVWQHTMCHGITPELASAEDFDFVCDKCKMPT</sequence>
<feature type="compositionally biased region" description="Acidic residues" evidence="5">
    <location>
        <begin position="395"/>
        <end position="409"/>
    </location>
</feature>
<evidence type="ECO:0000313" key="8">
    <source>
        <dbReference type="Proteomes" id="UP000756132"/>
    </source>
</evidence>
<dbReference type="EMBL" id="CP090166">
    <property type="protein sequence ID" value="UJO16436.1"/>
    <property type="molecule type" value="Genomic_DNA"/>
</dbReference>
<protein>
    <recommendedName>
        <fullName evidence="6">PHD-type domain-containing protein</fullName>
    </recommendedName>
</protein>
<gene>
    <name evidence="7" type="ORF">CLAFUR5_03996</name>
</gene>
<dbReference type="KEGG" id="ffu:CLAFUR5_03996"/>
<dbReference type="PROSITE" id="PS01359">
    <property type="entry name" value="ZF_PHD_1"/>
    <property type="match status" value="1"/>
</dbReference>
<dbReference type="GeneID" id="71983874"/>
<dbReference type="InterPro" id="IPR019787">
    <property type="entry name" value="Znf_PHD-finger"/>
</dbReference>
<reference evidence="7" key="2">
    <citation type="journal article" date="2022" name="Microb. Genom.">
        <title>A chromosome-scale genome assembly of the tomato pathogen Cladosporium fulvum reveals a compartmentalized genome architecture and the presence of a dispensable chromosome.</title>
        <authorList>
            <person name="Zaccaron A.Z."/>
            <person name="Chen L.H."/>
            <person name="Samaras A."/>
            <person name="Stergiopoulos I."/>
        </authorList>
    </citation>
    <scope>NUCLEOTIDE SEQUENCE</scope>
    <source>
        <strain evidence="7">Race5_Kim</strain>
    </source>
</reference>
<evidence type="ECO:0000259" key="6">
    <source>
        <dbReference type="PROSITE" id="PS50016"/>
    </source>
</evidence>
<organism evidence="7 8">
    <name type="scientific">Passalora fulva</name>
    <name type="common">Tomato leaf mold</name>
    <name type="synonym">Cladosporium fulvum</name>
    <dbReference type="NCBI Taxonomy" id="5499"/>
    <lineage>
        <taxon>Eukaryota</taxon>
        <taxon>Fungi</taxon>
        <taxon>Dikarya</taxon>
        <taxon>Ascomycota</taxon>
        <taxon>Pezizomycotina</taxon>
        <taxon>Dothideomycetes</taxon>
        <taxon>Dothideomycetidae</taxon>
        <taxon>Mycosphaerellales</taxon>
        <taxon>Mycosphaerellaceae</taxon>
        <taxon>Fulvia</taxon>
    </lineage>
</organism>
<feature type="region of interest" description="Disordered" evidence="5">
    <location>
        <begin position="182"/>
        <end position="219"/>
    </location>
</feature>
<feature type="compositionally biased region" description="Basic and acidic residues" evidence="5">
    <location>
        <begin position="331"/>
        <end position="352"/>
    </location>
</feature>
<dbReference type="InterPro" id="IPR019786">
    <property type="entry name" value="Zinc_finger_PHD-type_CS"/>
</dbReference>
<dbReference type="InterPro" id="IPR001965">
    <property type="entry name" value="Znf_PHD"/>
</dbReference>
<name>A0A9Q8LFF7_PASFU</name>
<keyword evidence="1" id="KW-0479">Metal-binding</keyword>
<feature type="region of interest" description="Disordered" evidence="5">
    <location>
        <begin position="1"/>
        <end position="54"/>
    </location>
</feature>
<dbReference type="InterPro" id="IPR011011">
    <property type="entry name" value="Znf_FYVE_PHD"/>
</dbReference>
<keyword evidence="3" id="KW-0862">Zinc</keyword>
<dbReference type="RefSeq" id="XP_047760802.1">
    <property type="nucleotide sequence ID" value="XM_047903144.1"/>
</dbReference>
<accession>A0A9Q8LFF7</accession>
<evidence type="ECO:0000256" key="4">
    <source>
        <dbReference type="PROSITE-ProRule" id="PRU00146"/>
    </source>
</evidence>
<dbReference type="Proteomes" id="UP000756132">
    <property type="component" value="Chromosome 4"/>
</dbReference>
<feature type="compositionally biased region" description="Polar residues" evidence="5">
    <location>
        <begin position="23"/>
        <end position="43"/>
    </location>
</feature>
<keyword evidence="8" id="KW-1185">Reference proteome</keyword>
<evidence type="ECO:0000256" key="5">
    <source>
        <dbReference type="SAM" id="MobiDB-lite"/>
    </source>
</evidence>
<evidence type="ECO:0000256" key="1">
    <source>
        <dbReference type="ARBA" id="ARBA00022723"/>
    </source>
</evidence>
<reference evidence="7" key="1">
    <citation type="submission" date="2021-12" db="EMBL/GenBank/DDBJ databases">
        <authorList>
            <person name="Zaccaron A."/>
            <person name="Stergiopoulos I."/>
        </authorList>
    </citation>
    <scope>NUCLEOTIDE SEQUENCE</scope>
    <source>
        <strain evidence="7">Race5_Kim</strain>
    </source>
</reference>
<dbReference type="Pfam" id="PF00628">
    <property type="entry name" value="PHD"/>
    <property type="match status" value="1"/>
</dbReference>
<dbReference type="GO" id="GO:0008270">
    <property type="term" value="F:zinc ion binding"/>
    <property type="evidence" value="ECO:0007669"/>
    <property type="project" value="UniProtKB-KW"/>
</dbReference>
<dbReference type="Gene3D" id="3.30.40.10">
    <property type="entry name" value="Zinc/RING finger domain, C3HC4 (zinc finger)"/>
    <property type="match status" value="1"/>
</dbReference>
<dbReference type="PROSITE" id="PS50016">
    <property type="entry name" value="ZF_PHD_2"/>
    <property type="match status" value="1"/>
</dbReference>
<feature type="region of interest" description="Disordered" evidence="5">
    <location>
        <begin position="331"/>
        <end position="421"/>
    </location>
</feature>
<evidence type="ECO:0000256" key="2">
    <source>
        <dbReference type="ARBA" id="ARBA00022771"/>
    </source>
</evidence>